<feature type="compositionally biased region" description="Polar residues" evidence="1">
    <location>
        <begin position="217"/>
        <end position="230"/>
    </location>
</feature>
<dbReference type="Pfam" id="PF18359">
    <property type="entry name" value="Tudor_5"/>
    <property type="match status" value="1"/>
</dbReference>
<dbReference type="InterPro" id="IPR041291">
    <property type="entry name" value="TUDOR_5"/>
</dbReference>
<evidence type="ECO:0000256" key="1">
    <source>
        <dbReference type="SAM" id="MobiDB-lite"/>
    </source>
</evidence>
<dbReference type="OrthoDB" id="5953039at2759"/>
<dbReference type="Gene3D" id="2.30.30.140">
    <property type="match status" value="2"/>
</dbReference>
<dbReference type="EnsemblMetazoa" id="CLYHEMT006506.3">
    <property type="protein sequence ID" value="CLYHEMP006506.3"/>
    <property type="gene ID" value="CLYHEMG006506"/>
</dbReference>
<dbReference type="SUPFAM" id="SSF110221">
    <property type="entry name" value="AbfB domain"/>
    <property type="match status" value="1"/>
</dbReference>
<sequence>MWFPSFFAFESVSKPSYFVRLLPEEELVLDKYDGTKDFKKDASFRLSKKPDATILKKDVQAWVKSTNGEYYLGKILFVNEEMVKVEFSDGRQERCLRSESYKLIPDIVPCPTNLRVGVRVISQFGHRHRFYPGVISSVRRNDSYDILFDDGDCGRGKSYQMRLLQNFPINASQEDSINKENKPPASPSPFHHSPVKLVFSDPGSGKDWPKFEIGSPSVASDTTSCTSNGDVSLKPTTDHQQKSISNGFGHNNGNGHPPFPRWEIESCDEDTESLKNGNILTPNGTRRRKHGWVPSPLATENNSDAETHDSHALPSPLPVSPMP</sequence>
<dbReference type="GO" id="GO:0046373">
    <property type="term" value="P:L-arabinose metabolic process"/>
    <property type="evidence" value="ECO:0007669"/>
    <property type="project" value="InterPro"/>
</dbReference>
<evidence type="ECO:0000313" key="5">
    <source>
        <dbReference type="Proteomes" id="UP000594262"/>
    </source>
</evidence>
<protein>
    <submittedName>
        <fullName evidence="4">Uncharacterized protein</fullName>
    </submittedName>
</protein>
<proteinExistence type="predicted"/>
<dbReference type="GeneID" id="136808873"/>
<dbReference type="RefSeq" id="XP_066921534.1">
    <property type="nucleotide sequence ID" value="XM_067065433.1"/>
</dbReference>
<feature type="compositionally biased region" description="Low complexity" evidence="1">
    <location>
        <begin position="246"/>
        <end position="256"/>
    </location>
</feature>
<dbReference type="Pfam" id="PF05270">
    <property type="entry name" value="AbfB"/>
    <property type="match status" value="1"/>
</dbReference>
<name>A0A7M5V2N4_9CNID</name>
<evidence type="ECO:0000259" key="3">
    <source>
        <dbReference type="Pfam" id="PF18359"/>
    </source>
</evidence>
<feature type="region of interest" description="Disordered" evidence="1">
    <location>
        <begin position="174"/>
        <end position="323"/>
    </location>
</feature>
<accession>A0A7M5V2N4</accession>
<dbReference type="GO" id="GO:0046556">
    <property type="term" value="F:alpha-L-arabinofuranosidase activity"/>
    <property type="evidence" value="ECO:0007669"/>
    <property type="project" value="InterPro"/>
</dbReference>
<dbReference type="InterPro" id="IPR036195">
    <property type="entry name" value="AbfB_ABD_sf"/>
</dbReference>
<reference evidence="4" key="1">
    <citation type="submission" date="2021-01" db="UniProtKB">
        <authorList>
            <consortium name="EnsemblMetazoa"/>
        </authorList>
    </citation>
    <scope>IDENTIFICATION</scope>
</reference>
<feature type="domain" description="Histone methyltransferase Tudor" evidence="3">
    <location>
        <begin position="114"/>
        <end position="153"/>
    </location>
</feature>
<dbReference type="EnsemblMetazoa" id="CLYHEMT006506.1">
    <property type="protein sequence ID" value="CLYHEMP006506.1"/>
    <property type="gene ID" value="CLYHEMG006506"/>
</dbReference>
<dbReference type="InterPro" id="IPR007934">
    <property type="entry name" value="AbfB_ABD"/>
</dbReference>
<evidence type="ECO:0000313" key="4">
    <source>
        <dbReference type="EnsemblMetazoa" id="CLYHEMP006506.3"/>
    </source>
</evidence>
<evidence type="ECO:0000259" key="2">
    <source>
        <dbReference type="Pfam" id="PF05270"/>
    </source>
</evidence>
<dbReference type="AlphaFoldDB" id="A0A7M5V2N4"/>
<dbReference type="Gene3D" id="2.80.10.50">
    <property type="match status" value="1"/>
</dbReference>
<dbReference type="Proteomes" id="UP000594262">
    <property type="component" value="Unplaced"/>
</dbReference>
<feature type="domain" description="Alpha-L-arabinofuranosidase B arabinose-binding" evidence="2">
    <location>
        <begin position="5"/>
        <end position="47"/>
    </location>
</feature>
<dbReference type="EnsemblMetazoa" id="CLYHEMT006506.2">
    <property type="protein sequence ID" value="CLYHEMP006506.2"/>
    <property type="gene ID" value="CLYHEMG006506"/>
</dbReference>
<dbReference type="SUPFAM" id="SSF63748">
    <property type="entry name" value="Tudor/PWWP/MBT"/>
    <property type="match status" value="1"/>
</dbReference>
<feature type="compositionally biased region" description="Polar residues" evidence="1">
    <location>
        <begin position="274"/>
        <end position="284"/>
    </location>
</feature>
<keyword evidence="5" id="KW-1185">Reference proteome</keyword>
<organism evidence="4 5">
    <name type="scientific">Clytia hemisphaerica</name>
    <dbReference type="NCBI Taxonomy" id="252671"/>
    <lineage>
        <taxon>Eukaryota</taxon>
        <taxon>Metazoa</taxon>
        <taxon>Cnidaria</taxon>
        <taxon>Hydrozoa</taxon>
        <taxon>Hydroidolina</taxon>
        <taxon>Leptothecata</taxon>
        <taxon>Obeliida</taxon>
        <taxon>Clytiidae</taxon>
        <taxon>Clytia</taxon>
    </lineage>
</organism>